<feature type="compositionally biased region" description="Polar residues" evidence="1">
    <location>
        <begin position="12"/>
        <end position="25"/>
    </location>
</feature>
<accession>A0A9P6XTY7</accession>
<evidence type="ECO:0000313" key="3">
    <source>
        <dbReference type="Proteomes" id="UP000740926"/>
    </source>
</evidence>
<feature type="region of interest" description="Disordered" evidence="1">
    <location>
        <begin position="1"/>
        <end position="54"/>
    </location>
</feature>
<evidence type="ECO:0000313" key="2">
    <source>
        <dbReference type="EMBL" id="KAG1532126.1"/>
    </source>
</evidence>
<dbReference type="EMBL" id="JAANIU010010152">
    <property type="protein sequence ID" value="KAG1532126.1"/>
    <property type="molecule type" value="Genomic_DNA"/>
</dbReference>
<protein>
    <submittedName>
        <fullName evidence="2">Uncharacterized protein</fullName>
    </submittedName>
</protein>
<name>A0A9P6XTY7_9FUNG</name>
<evidence type="ECO:0000256" key="1">
    <source>
        <dbReference type="SAM" id="MobiDB-lite"/>
    </source>
</evidence>
<keyword evidence="3" id="KW-1185">Reference proteome</keyword>
<feature type="compositionally biased region" description="Low complexity" evidence="1">
    <location>
        <begin position="39"/>
        <end position="54"/>
    </location>
</feature>
<sequence length="147" mass="15079">MPADCRGACGQNGWTGRQTSSSTGPKYSDELSTREGSRARVAASRSAAGNRSNAARSFAPTACMAIAARCAAARGPAAVTCCPLIVQARWNRPRAAGIAISVAILAPPPDWPNTVMLPASPPKVAACSRTHCSACTRSSWPALPDAA</sequence>
<gene>
    <name evidence="2" type="ORF">G6F50_016341</name>
</gene>
<reference evidence="2 3" key="1">
    <citation type="journal article" date="2020" name="Microb. Genom.">
        <title>Genetic diversity of clinical and environmental Mucorales isolates obtained from an investigation of mucormycosis cases among solid organ transplant recipients.</title>
        <authorList>
            <person name="Nguyen M.H."/>
            <person name="Kaul D."/>
            <person name="Muto C."/>
            <person name="Cheng S.J."/>
            <person name="Richter R.A."/>
            <person name="Bruno V.M."/>
            <person name="Liu G."/>
            <person name="Beyhan S."/>
            <person name="Sundermann A.J."/>
            <person name="Mounaud S."/>
            <person name="Pasculle A.W."/>
            <person name="Nierman W.C."/>
            <person name="Driscoll E."/>
            <person name="Cumbie R."/>
            <person name="Clancy C.J."/>
            <person name="Dupont C.L."/>
        </authorList>
    </citation>
    <scope>NUCLEOTIDE SEQUENCE [LARGE SCALE GENOMIC DNA]</scope>
    <source>
        <strain evidence="2 3">GL24</strain>
    </source>
</reference>
<dbReference type="Proteomes" id="UP000740926">
    <property type="component" value="Unassembled WGS sequence"/>
</dbReference>
<dbReference type="AlphaFoldDB" id="A0A9P6XTY7"/>
<feature type="compositionally biased region" description="Basic and acidic residues" evidence="1">
    <location>
        <begin position="27"/>
        <end position="38"/>
    </location>
</feature>
<proteinExistence type="predicted"/>
<organism evidence="2 3">
    <name type="scientific">Rhizopus delemar</name>
    <dbReference type="NCBI Taxonomy" id="936053"/>
    <lineage>
        <taxon>Eukaryota</taxon>
        <taxon>Fungi</taxon>
        <taxon>Fungi incertae sedis</taxon>
        <taxon>Mucoromycota</taxon>
        <taxon>Mucoromycotina</taxon>
        <taxon>Mucoromycetes</taxon>
        <taxon>Mucorales</taxon>
        <taxon>Mucorineae</taxon>
        <taxon>Rhizopodaceae</taxon>
        <taxon>Rhizopus</taxon>
    </lineage>
</organism>
<comment type="caution">
    <text evidence="2">The sequence shown here is derived from an EMBL/GenBank/DDBJ whole genome shotgun (WGS) entry which is preliminary data.</text>
</comment>